<dbReference type="InterPro" id="IPR050624">
    <property type="entry name" value="HTH-type_Tx_Regulator"/>
</dbReference>
<dbReference type="AlphaFoldDB" id="A0A1F2WSI1"/>
<evidence type="ECO:0000313" key="4">
    <source>
        <dbReference type="EMBL" id="OFW59726.1"/>
    </source>
</evidence>
<dbReference type="EMBL" id="MELK01000011">
    <property type="protein sequence ID" value="OFW59726.1"/>
    <property type="molecule type" value="Genomic_DNA"/>
</dbReference>
<comment type="caution">
    <text evidence="4">The sequence shown here is derived from an EMBL/GenBank/DDBJ whole genome shotgun (WGS) entry which is preliminary data.</text>
</comment>
<feature type="domain" description="HTH tetR-type" evidence="3">
    <location>
        <begin position="4"/>
        <end position="64"/>
    </location>
</feature>
<accession>A0A1F2WSI1</accession>
<sequence length="214" mass="24582">MPALERREYILEKAAEVFARKGYRMASVSDIVEESGIGRGTFYLYFESKKDIFGELIEIFFKGFAVQLKENHAYLEEAFKGGDILKTWRDNIMRILEYHNEKPSLTAIAYKEAMGRDEDFSAKMDRLSGIAREYLEEEFRMMYERGMMRASDISVVVSMVMGSTINVIMEHLIKEGQPNLEGLVDDIIEYNIRALIPVEGDVARSIDSTLAEDM</sequence>
<evidence type="ECO:0000256" key="2">
    <source>
        <dbReference type="PROSITE-ProRule" id="PRU00335"/>
    </source>
</evidence>
<dbReference type="GO" id="GO:0003677">
    <property type="term" value="F:DNA binding"/>
    <property type="evidence" value="ECO:0007669"/>
    <property type="project" value="UniProtKB-UniRule"/>
</dbReference>
<dbReference type="Gene3D" id="1.10.357.10">
    <property type="entry name" value="Tetracycline Repressor, domain 2"/>
    <property type="match status" value="1"/>
</dbReference>
<name>A0A1F2WSI1_9ACTN</name>
<dbReference type="Proteomes" id="UP000177876">
    <property type="component" value="Unassembled WGS sequence"/>
</dbReference>
<dbReference type="SUPFAM" id="SSF48498">
    <property type="entry name" value="Tetracyclin repressor-like, C-terminal domain"/>
    <property type="match status" value="1"/>
</dbReference>
<reference evidence="4 5" key="1">
    <citation type="journal article" date="2016" name="Nat. Commun.">
        <title>Thousands of microbial genomes shed light on interconnected biogeochemical processes in an aquifer system.</title>
        <authorList>
            <person name="Anantharaman K."/>
            <person name="Brown C.T."/>
            <person name="Hug L.A."/>
            <person name="Sharon I."/>
            <person name="Castelle C.J."/>
            <person name="Probst A.J."/>
            <person name="Thomas B.C."/>
            <person name="Singh A."/>
            <person name="Wilkins M.J."/>
            <person name="Karaoz U."/>
            <person name="Brodie E.L."/>
            <person name="Williams K.H."/>
            <person name="Hubbard S.S."/>
            <person name="Banfield J.F."/>
        </authorList>
    </citation>
    <scope>NUCLEOTIDE SEQUENCE [LARGE SCALE GENOMIC DNA]</scope>
</reference>
<evidence type="ECO:0000313" key="5">
    <source>
        <dbReference type="Proteomes" id="UP000177876"/>
    </source>
</evidence>
<protein>
    <recommendedName>
        <fullName evidence="3">HTH tetR-type domain-containing protein</fullName>
    </recommendedName>
</protein>
<evidence type="ECO:0000259" key="3">
    <source>
        <dbReference type="PROSITE" id="PS50977"/>
    </source>
</evidence>
<dbReference type="PROSITE" id="PS50977">
    <property type="entry name" value="HTH_TETR_2"/>
    <property type="match status" value="1"/>
</dbReference>
<dbReference type="InterPro" id="IPR009057">
    <property type="entry name" value="Homeodomain-like_sf"/>
</dbReference>
<dbReference type="PROSITE" id="PS01081">
    <property type="entry name" value="HTH_TETR_1"/>
    <property type="match status" value="1"/>
</dbReference>
<gene>
    <name evidence="4" type="ORF">A2Y75_04945</name>
</gene>
<dbReference type="PANTHER" id="PTHR43479">
    <property type="entry name" value="ACREF/ENVCD OPERON REPRESSOR-RELATED"/>
    <property type="match status" value="1"/>
</dbReference>
<dbReference type="Pfam" id="PF00440">
    <property type="entry name" value="TetR_N"/>
    <property type="match status" value="1"/>
</dbReference>
<proteinExistence type="predicted"/>
<keyword evidence="1 2" id="KW-0238">DNA-binding</keyword>
<dbReference type="STRING" id="1797197.A2Y75_04945"/>
<dbReference type="InterPro" id="IPR001647">
    <property type="entry name" value="HTH_TetR"/>
</dbReference>
<dbReference type="PANTHER" id="PTHR43479:SF11">
    <property type="entry name" value="ACREF_ENVCD OPERON REPRESSOR-RELATED"/>
    <property type="match status" value="1"/>
</dbReference>
<dbReference type="PRINTS" id="PR00455">
    <property type="entry name" value="HTHTETR"/>
</dbReference>
<dbReference type="InterPro" id="IPR023772">
    <property type="entry name" value="DNA-bd_HTH_TetR-type_CS"/>
</dbReference>
<evidence type="ECO:0000256" key="1">
    <source>
        <dbReference type="ARBA" id="ARBA00023125"/>
    </source>
</evidence>
<organism evidence="4 5">
    <name type="scientific">Candidatus Solincola sediminis</name>
    <dbReference type="NCBI Taxonomy" id="1797199"/>
    <lineage>
        <taxon>Bacteria</taxon>
        <taxon>Bacillati</taxon>
        <taxon>Actinomycetota</taxon>
        <taxon>Candidatus Geothermincolia</taxon>
        <taxon>Candidatus Geothermincolales</taxon>
        <taxon>Candidatus Geothermincolaceae</taxon>
        <taxon>Candidatus Solincola</taxon>
    </lineage>
</organism>
<dbReference type="SUPFAM" id="SSF46689">
    <property type="entry name" value="Homeodomain-like"/>
    <property type="match status" value="1"/>
</dbReference>
<feature type="DNA-binding region" description="H-T-H motif" evidence="2">
    <location>
        <begin position="27"/>
        <end position="46"/>
    </location>
</feature>
<dbReference type="InterPro" id="IPR036271">
    <property type="entry name" value="Tet_transcr_reg_TetR-rel_C_sf"/>
</dbReference>